<dbReference type="InterPro" id="IPR044477">
    <property type="entry name" value="FDH-like"/>
</dbReference>
<dbReference type="Gene3D" id="3.20.20.100">
    <property type="entry name" value="NADP-dependent oxidoreductase domain"/>
    <property type="match status" value="1"/>
</dbReference>
<dbReference type="PANTHER" id="PTHR42686">
    <property type="entry name" value="GH17980P-RELATED"/>
    <property type="match status" value="1"/>
</dbReference>
<name>A0A7Z0WRM1_9PSEU</name>
<feature type="domain" description="NADP-dependent oxidoreductase" evidence="1">
    <location>
        <begin position="4"/>
        <end position="298"/>
    </location>
</feature>
<evidence type="ECO:0000313" key="2">
    <source>
        <dbReference type="EMBL" id="OLF14073.1"/>
    </source>
</evidence>
<keyword evidence="3" id="KW-1185">Reference proteome</keyword>
<accession>A0A7Z0WRM1</accession>
<protein>
    <recommendedName>
        <fullName evidence="1">NADP-dependent oxidoreductase domain-containing protein</fullName>
    </recommendedName>
</protein>
<dbReference type="Pfam" id="PF00248">
    <property type="entry name" value="Aldo_ket_red"/>
    <property type="match status" value="1"/>
</dbReference>
<comment type="caution">
    <text evidence="2">The sequence shown here is derived from an EMBL/GenBank/DDBJ whole genome shotgun (WGS) entry which is preliminary data.</text>
</comment>
<dbReference type="Proteomes" id="UP000185696">
    <property type="component" value="Unassembled WGS sequence"/>
</dbReference>
<evidence type="ECO:0000259" key="1">
    <source>
        <dbReference type="Pfam" id="PF00248"/>
    </source>
</evidence>
<reference evidence="2 3" key="1">
    <citation type="submission" date="2016-12" db="EMBL/GenBank/DDBJ databases">
        <title>The draft genome sequence of Actinophytocola xinjiangensis.</title>
        <authorList>
            <person name="Wang W."/>
            <person name="Yuan L."/>
        </authorList>
    </citation>
    <scope>NUCLEOTIDE SEQUENCE [LARGE SCALE GENOMIC DNA]</scope>
    <source>
        <strain evidence="2 3">CGMCC 4.4663</strain>
    </source>
</reference>
<dbReference type="EMBL" id="MSIF01000001">
    <property type="protein sequence ID" value="OLF14073.1"/>
    <property type="molecule type" value="Genomic_DNA"/>
</dbReference>
<dbReference type="GO" id="GO:0005829">
    <property type="term" value="C:cytosol"/>
    <property type="evidence" value="ECO:0007669"/>
    <property type="project" value="TreeGrafter"/>
</dbReference>
<dbReference type="SUPFAM" id="SSF51430">
    <property type="entry name" value="NAD(P)-linked oxidoreductase"/>
    <property type="match status" value="1"/>
</dbReference>
<proteinExistence type="predicted"/>
<organism evidence="2 3">
    <name type="scientific">Actinophytocola xinjiangensis</name>
    <dbReference type="NCBI Taxonomy" id="485602"/>
    <lineage>
        <taxon>Bacteria</taxon>
        <taxon>Bacillati</taxon>
        <taxon>Actinomycetota</taxon>
        <taxon>Actinomycetes</taxon>
        <taxon>Pseudonocardiales</taxon>
        <taxon>Pseudonocardiaceae</taxon>
    </lineage>
</organism>
<dbReference type="InterPro" id="IPR020471">
    <property type="entry name" value="AKR"/>
</dbReference>
<dbReference type="RefSeq" id="WP_075131021.1">
    <property type="nucleotide sequence ID" value="NZ_MSIF01000001.1"/>
</dbReference>
<dbReference type="PANTHER" id="PTHR42686:SF1">
    <property type="entry name" value="GH17980P-RELATED"/>
    <property type="match status" value="1"/>
</dbReference>
<evidence type="ECO:0000313" key="3">
    <source>
        <dbReference type="Proteomes" id="UP000185696"/>
    </source>
</evidence>
<sequence length="300" mass="31527">MSQLAFGCGPVGGRGEAGRAESLAALDAAWAGGIRHFDTAPSYGDGAGERLLGEALRHWPRPAVTVTSKVGRLRMAIADPYRADPGARRDPAFDFTASGVRRGVVDSLARLGIEYLDEVLVHDPDDQLDLALAETFPVLHELKAAGTVRAVGVGTTSVPAARRLVAIGVVDVVMIANGWTLTRRDAAVLLDECAAAGVAVQAAAPFDSGLLATDDPAPDARYLYRPVPATVLATAREMARVCRAAGVTLPHAALQFPTRHPAVSRVVAGMRSAAEVRRNLALLADPVPEALWAELAQVLR</sequence>
<gene>
    <name evidence="2" type="ORF">BLA60_02600</name>
</gene>
<dbReference type="InterPro" id="IPR036812">
    <property type="entry name" value="NAD(P)_OxRdtase_dom_sf"/>
</dbReference>
<dbReference type="InterPro" id="IPR023210">
    <property type="entry name" value="NADP_OxRdtase_dom"/>
</dbReference>
<dbReference type="GO" id="GO:0016491">
    <property type="term" value="F:oxidoreductase activity"/>
    <property type="evidence" value="ECO:0007669"/>
    <property type="project" value="InterPro"/>
</dbReference>
<dbReference type="AlphaFoldDB" id="A0A7Z0WRM1"/>
<dbReference type="CDD" id="cd19162">
    <property type="entry name" value="AKR_FDH"/>
    <property type="match status" value="1"/>
</dbReference>